<evidence type="ECO:0000259" key="1">
    <source>
        <dbReference type="Pfam" id="PF11793"/>
    </source>
</evidence>
<name>A0A9W8HD04_9FUNG</name>
<dbReference type="OrthoDB" id="10263265at2759"/>
<dbReference type="InterPro" id="IPR043003">
    <property type="entry name" value="FANCL_d3_sf"/>
</dbReference>
<dbReference type="InterPro" id="IPR026848">
    <property type="entry name" value="Fancl"/>
</dbReference>
<dbReference type="InterPro" id="IPR026850">
    <property type="entry name" value="FANCL_C"/>
</dbReference>
<dbReference type="Proteomes" id="UP001140217">
    <property type="component" value="Unassembled WGS sequence"/>
</dbReference>
<dbReference type="InterPro" id="IPR013083">
    <property type="entry name" value="Znf_RING/FYVE/PHD"/>
</dbReference>
<dbReference type="InterPro" id="IPR044037">
    <property type="entry name" value="FANCL_d3"/>
</dbReference>
<accession>A0A9W8HD04</accession>
<dbReference type="EMBL" id="JANBUL010000153">
    <property type="protein sequence ID" value="KAJ2780024.1"/>
    <property type="molecule type" value="Genomic_DNA"/>
</dbReference>
<proteinExistence type="predicted"/>
<organism evidence="4 5">
    <name type="scientific">Coemansia javaensis</name>
    <dbReference type="NCBI Taxonomy" id="2761396"/>
    <lineage>
        <taxon>Eukaryota</taxon>
        <taxon>Fungi</taxon>
        <taxon>Fungi incertae sedis</taxon>
        <taxon>Zoopagomycota</taxon>
        <taxon>Kickxellomycotina</taxon>
        <taxon>Kickxellomycetes</taxon>
        <taxon>Kickxellales</taxon>
        <taxon>Kickxellaceae</taxon>
        <taxon>Coemansia</taxon>
    </lineage>
</organism>
<dbReference type="Gene3D" id="3.10.110.20">
    <property type="entry name" value="RWD domain-like"/>
    <property type="match status" value="1"/>
</dbReference>
<dbReference type="SMART" id="SM01197">
    <property type="entry name" value="FANCL_C"/>
    <property type="match status" value="1"/>
</dbReference>
<dbReference type="GO" id="GO:0006513">
    <property type="term" value="P:protein monoubiquitination"/>
    <property type="evidence" value="ECO:0007669"/>
    <property type="project" value="TreeGrafter"/>
</dbReference>
<protein>
    <recommendedName>
        <fullName evidence="6">RING-type domain-containing protein</fullName>
    </recommendedName>
</protein>
<reference evidence="4" key="1">
    <citation type="submission" date="2022-07" db="EMBL/GenBank/DDBJ databases">
        <title>Phylogenomic reconstructions and comparative analyses of Kickxellomycotina fungi.</title>
        <authorList>
            <person name="Reynolds N.K."/>
            <person name="Stajich J.E."/>
            <person name="Barry K."/>
            <person name="Grigoriev I.V."/>
            <person name="Crous P."/>
            <person name="Smith M.E."/>
        </authorList>
    </citation>
    <scope>NUCLEOTIDE SEQUENCE</scope>
    <source>
        <strain evidence="4">NBRC 105414</strain>
    </source>
</reference>
<sequence length="354" mass="39232">MEHVEFFRSFPLLVPESLEPLKADGYMEGVRVHVAVDAGPTGGTYCIDAVKSTPEIEQFLNSKREELDGRLRQCTSALSFARELEYILAAAPVDAPERTSRFYSRIIDECDGSVGWDCIVSFDEKSQLAEAQLEDESGRRHSVYINFATETFSSDVEEGSVPMEGTRLAQYMAAVGERCRELRGCWELLDEVDATLCVLQPAQPRRRDLWRRVAVTDLATALVETAPGRRWPRIVVYGPASVAGPLNARARAARAQWSARRPARDNIEAVLGCALPEPSADRQRDTRLECGICFAFMAGAEPADQLCGSDACAQPFHRSCLLQWLATKEDTRQSFATLFGKCPYCGGHVSVTRV</sequence>
<feature type="domain" description="FANCL UBC-like" evidence="2">
    <location>
        <begin position="101"/>
        <end position="149"/>
    </location>
</feature>
<feature type="domain" description="FANCL UBC-like" evidence="3">
    <location>
        <begin position="186"/>
        <end position="278"/>
    </location>
</feature>
<dbReference type="Pfam" id="PF18891">
    <property type="entry name" value="FANCL_d3"/>
    <property type="match status" value="1"/>
</dbReference>
<keyword evidence="5" id="KW-1185">Reference proteome</keyword>
<evidence type="ECO:0000259" key="2">
    <source>
        <dbReference type="Pfam" id="PF18890"/>
    </source>
</evidence>
<dbReference type="InterPro" id="IPR043898">
    <property type="entry name" value="FANCL_d2"/>
</dbReference>
<evidence type="ECO:0000313" key="5">
    <source>
        <dbReference type="Proteomes" id="UP001140217"/>
    </source>
</evidence>
<dbReference type="InterPro" id="IPR016135">
    <property type="entry name" value="UBQ-conjugating_enzyme/RWD"/>
</dbReference>
<feature type="domain" description="FANCL C-terminal" evidence="1">
    <location>
        <begin position="287"/>
        <end position="352"/>
    </location>
</feature>
<dbReference type="AlphaFoldDB" id="A0A9W8HD04"/>
<evidence type="ECO:0000313" key="4">
    <source>
        <dbReference type="EMBL" id="KAJ2780024.1"/>
    </source>
</evidence>
<gene>
    <name evidence="4" type="ORF">H4R18_003679</name>
</gene>
<dbReference type="Pfam" id="PF18890">
    <property type="entry name" value="FANCL_d2"/>
    <property type="match status" value="1"/>
</dbReference>
<dbReference type="PANTHER" id="PTHR13206">
    <property type="entry name" value="UBIQUITIN LIGASE PROTEIN PHF9 FANCONI ANEMIA GROUP L PROTEIN"/>
    <property type="match status" value="1"/>
</dbReference>
<dbReference type="PANTHER" id="PTHR13206:SF0">
    <property type="entry name" value="E3 UBIQUITIN-PROTEIN LIGASE FANCL"/>
    <property type="match status" value="1"/>
</dbReference>
<evidence type="ECO:0000259" key="3">
    <source>
        <dbReference type="Pfam" id="PF18891"/>
    </source>
</evidence>
<dbReference type="Gene3D" id="3.10.110.10">
    <property type="entry name" value="Ubiquitin Conjugating Enzyme"/>
    <property type="match status" value="1"/>
</dbReference>
<evidence type="ECO:0008006" key="6">
    <source>
        <dbReference type="Google" id="ProtNLM"/>
    </source>
</evidence>
<dbReference type="Pfam" id="PF11793">
    <property type="entry name" value="FANCL_C"/>
    <property type="match status" value="1"/>
</dbReference>
<dbReference type="SUPFAM" id="SSF57850">
    <property type="entry name" value="RING/U-box"/>
    <property type="match status" value="1"/>
</dbReference>
<dbReference type="GO" id="GO:0061630">
    <property type="term" value="F:ubiquitin protein ligase activity"/>
    <property type="evidence" value="ECO:0007669"/>
    <property type="project" value="TreeGrafter"/>
</dbReference>
<comment type="caution">
    <text evidence="4">The sequence shown here is derived from an EMBL/GenBank/DDBJ whole genome shotgun (WGS) entry which is preliminary data.</text>
</comment>
<dbReference type="Gene3D" id="3.30.40.10">
    <property type="entry name" value="Zinc/RING finger domain, C3HC4 (zinc finger)"/>
    <property type="match status" value="1"/>
</dbReference>
<dbReference type="GO" id="GO:0036297">
    <property type="term" value="P:interstrand cross-link repair"/>
    <property type="evidence" value="ECO:0007669"/>
    <property type="project" value="InterPro"/>
</dbReference>
<dbReference type="GO" id="GO:0043240">
    <property type="term" value="C:Fanconi anaemia nuclear complex"/>
    <property type="evidence" value="ECO:0007669"/>
    <property type="project" value="InterPro"/>
</dbReference>